<dbReference type="Proteomes" id="UP001601197">
    <property type="component" value="Unassembled WGS sequence"/>
</dbReference>
<comment type="caution">
    <text evidence="1">The sequence shown here is derived from an EMBL/GenBank/DDBJ whole genome shotgun (WGS) entry which is preliminary data.</text>
</comment>
<accession>A0ABW6KVZ5</accession>
<protein>
    <submittedName>
        <fullName evidence="1">Uncharacterized protein</fullName>
    </submittedName>
</protein>
<dbReference type="RefSeq" id="WP_388347062.1">
    <property type="nucleotide sequence ID" value="NZ_JBIAFJ010000010.1"/>
</dbReference>
<sequence>MAAQDRFVKTDGDLRKLLLPKPRGAKDAKWLQGVGGWMSMPEYAGYFEDPEEAFWELIGDEFRRAAVTGWQVGDRHIVEIRLIQFRQEEEAGASSRAENAQYWARKESGTRGWPIRGTGTGWAYVHSRPDRGDGMPYGAEAFAWRGDILVELWISSVKPVPKAMIMDFAQRQMERL</sequence>
<dbReference type="EMBL" id="JBIAFJ010000010">
    <property type="protein sequence ID" value="MFE9170653.1"/>
    <property type="molecule type" value="Genomic_DNA"/>
</dbReference>
<proteinExistence type="predicted"/>
<gene>
    <name evidence="1" type="ORF">ACFYNZ_14195</name>
</gene>
<reference evidence="1 2" key="1">
    <citation type="submission" date="2024-10" db="EMBL/GenBank/DDBJ databases">
        <title>The Natural Products Discovery Center: Release of the First 8490 Sequenced Strains for Exploring Actinobacteria Biosynthetic Diversity.</title>
        <authorList>
            <person name="Kalkreuter E."/>
            <person name="Kautsar S.A."/>
            <person name="Yang D."/>
            <person name="Bader C.D."/>
            <person name="Teijaro C.N."/>
            <person name="Fluegel L."/>
            <person name="Davis C.M."/>
            <person name="Simpson J.R."/>
            <person name="Lauterbach L."/>
            <person name="Steele A.D."/>
            <person name="Gui C."/>
            <person name="Meng S."/>
            <person name="Li G."/>
            <person name="Viehrig K."/>
            <person name="Ye F."/>
            <person name="Su P."/>
            <person name="Kiefer A.F."/>
            <person name="Nichols A."/>
            <person name="Cepeda A.J."/>
            <person name="Yan W."/>
            <person name="Fan B."/>
            <person name="Jiang Y."/>
            <person name="Adhikari A."/>
            <person name="Zheng C.-J."/>
            <person name="Schuster L."/>
            <person name="Cowan T.M."/>
            <person name="Smanski M.J."/>
            <person name="Chevrette M.G."/>
            <person name="De Carvalho L.P.S."/>
            <person name="Shen B."/>
        </authorList>
    </citation>
    <scope>NUCLEOTIDE SEQUENCE [LARGE SCALE GENOMIC DNA]</scope>
    <source>
        <strain evidence="1 2">NPDC007147</strain>
    </source>
</reference>
<keyword evidence="2" id="KW-1185">Reference proteome</keyword>
<evidence type="ECO:0000313" key="2">
    <source>
        <dbReference type="Proteomes" id="UP001601197"/>
    </source>
</evidence>
<evidence type="ECO:0000313" key="1">
    <source>
        <dbReference type="EMBL" id="MFE9170653.1"/>
    </source>
</evidence>
<organism evidence="1 2">
    <name type="scientific">Streptomyces kebangsaanensis</name>
    <dbReference type="NCBI Taxonomy" id="864058"/>
    <lineage>
        <taxon>Bacteria</taxon>
        <taxon>Bacillati</taxon>
        <taxon>Actinomycetota</taxon>
        <taxon>Actinomycetes</taxon>
        <taxon>Kitasatosporales</taxon>
        <taxon>Streptomycetaceae</taxon>
        <taxon>Streptomyces</taxon>
    </lineage>
</organism>
<name>A0ABW6KVZ5_9ACTN</name>